<dbReference type="PANTHER" id="PTHR45138">
    <property type="entry name" value="REGULATORY COMPONENTS OF SENSORY TRANSDUCTION SYSTEM"/>
    <property type="match status" value="1"/>
</dbReference>
<dbReference type="EMBL" id="AFWE01000117">
    <property type="protein sequence ID" value="EGU36749.1"/>
    <property type="molecule type" value="Genomic_DNA"/>
</dbReference>
<evidence type="ECO:0000256" key="2">
    <source>
        <dbReference type="ARBA" id="ARBA00012528"/>
    </source>
</evidence>
<dbReference type="PROSITE" id="PS50887">
    <property type="entry name" value="GGDEF"/>
    <property type="match status" value="1"/>
</dbReference>
<keyword evidence="5 7" id="KW-0472">Membrane</keyword>
<dbReference type="Pfam" id="PF00990">
    <property type="entry name" value="GGDEF"/>
    <property type="match status" value="1"/>
</dbReference>
<evidence type="ECO:0000256" key="5">
    <source>
        <dbReference type="ARBA" id="ARBA00023136"/>
    </source>
</evidence>
<evidence type="ECO:0000256" key="6">
    <source>
        <dbReference type="ARBA" id="ARBA00034247"/>
    </source>
</evidence>
<comment type="subcellular location">
    <subcellularLocation>
        <location evidence="1">Membrane</location>
    </subcellularLocation>
</comment>
<proteinExistence type="predicted"/>
<dbReference type="PROSITE" id="PS50839">
    <property type="entry name" value="CHASE"/>
    <property type="match status" value="1"/>
</dbReference>
<organism evidence="10 11">
    <name type="scientific">Vibrio scophthalmi LMG 19158</name>
    <dbReference type="NCBI Taxonomy" id="870967"/>
    <lineage>
        <taxon>Bacteria</taxon>
        <taxon>Pseudomonadati</taxon>
        <taxon>Pseudomonadota</taxon>
        <taxon>Gammaproteobacteria</taxon>
        <taxon>Vibrionales</taxon>
        <taxon>Vibrionaceae</taxon>
        <taxon>Vibrio</taxon>
    </lineage>
</organism>
<dbReference type="SMART" id="SM00267">
    <property type="entry name" value="GGDEF"/>
    <property type="match status" value="1"/>
</dbReference>
<evidence type="ECO:0000313" key="10">
    <source>
        <dbReference type="EMBL" id="EGU36749.1"/>
    </source>
</evidence>
<evidence type="ECO:0000313" key="11">
    <source>
        <dbReference type="Proteomes" id="UP000004349"/>
    </source>
</evidence>
<dbReference type="InterPro" id="IPR043128">
    <property type="entry name" value="Rev_trsase/Diguanyl_cyclase"/>
</dbReference>
<evidence type="ECO:0000256" key="7">
    <source>
        <dbReference type="SAM" id="Phobius"/>
    </source>
</evidence>
<evidence type="ECO:0000256" key="3">
    <source>
        <dbReference type="ARBA" id="ARBA00022692"/>
    </source>
</evidence>
<reference evidence="10 11" key="1">
    <citation type="journal article" date="2012" name="Int. J. Syst. Evol. Microbiol.">
        <title>Vibrio caribbeanicus sp. nov., isolated from the marine sponge Scleritoderma cyanea.</title>
        <authorList>
            <person name="Hoffmann M."/>
            <person name="Monday S.R."/>
            <person name="Allard M.W."/>
            <person name="Strain E.A."/>
            <person name="Whittaker P."/>
            <person name="Naum M."/>
            <person name="McCarthy P.J."/>
            <person name="Lopez J.V."/>
            <person name="Fischer M."/>
            <person name="Brown E.W."/>
        </authorList>
    </citation>
    <scope>NUCLEOTIDE SEQUENCE [LARGE SCALE GENOMIC DNA]</scope>
    <source>
        <strain evidence="10 11">LMG 19158</strain>
    </source>
</reference>
<protein>
    <recommendedName>
        <fullName evidence="2">diguanylate cyclase</fullName>
        <ecNumber evidence="2">2.7.7.65</ecNumber>
    </recommendedName>
</protein>
<dbReference type="PANTHER" id="PTHR45138:SF9">
    <property type="entry name" value="DIGUANYLATE CYCLASE DGCM-RELATED"/>
    <property type="match status" value="1"/>
</dbReference>
<dbReference type="EC" id="2.7.7.65" evidence="2"/>
<dbReference type="InterPro" id="IPR042240">
    <property type="entry name" value="CHASE_sf"/>
</dbReference>
<dbReference type="Proteomes" id="UP000004349">
    <property type="component" value="Unassembled WGS sequence"/>
</dbReference>
<evidence type="ECO:0000256" key="4">
    <source>
        <dbReference type="ARBA" id="ARBA00022989"/>
    </source>
</evidence>
<feature type="transmembrane region" description="Helical" evidence="7">
    <location>
        <begin position="6"/>
        <end position="25"/>
    </location>
</feature>
<dbReference type="Gene3D" id="3.30.450.350">
    <property type="entry name" value="CHASE domain"/>
    <property type="match status" value="1"/>
</dbReference>
<evidence type="ECO:0000256" key="1">
    <source>
        <dbReference type="ARBA" id="ARBA00004370"/>
    </source>
</evidence>
<dbReference type="Gene3D" id="3.30.70.270">
    <property type="match status" value="1"/>
</dbReference>
<dbReference type="InterPro" id="IPR000160">
    <property type="entry name" value="GGDEF_dom"/>
</dbReference>
<name>F9RNS2_9VIBR</name>
<dbReference type="RefSeq" id="WP_005595449.1">
    <property type="nucleotide sequence ID" value="NZ_AFWE01000117.1"/>
</dbReference>
<accession>F9RNS2</accession>
<dbReference type="GO" id="GO:0007165">
    <property type="term" value="P:signal transduction"/>
    <property type="evidence" value="ECO:0007669"/>
    <property type="project" value="UniProtKB-ARBA"/>
</dbReference>
<sequence length="444" mass="50612">MSRDYKLVIIIIMTTILAVSGVVLIERINAEYNDRQLKERNEKIKQQLALLRFELESALINDIYLTSTLGDIAVLDFDTREQTLVKLSNSVIERSDNLTSLGFAKNDIINFVYPYKANSKAIGKAYRDIPKQWKSVKQARLLKQIIVAGPTNLIQGGRALIVRVPVFYDHPINNNYWGVVSGVINYDKLFGGIKSMYYFNQRNLSIVNNNDGDSSTDLIFGHAIPTNDDLLHEVVRLPYGSWSIYYSGNVINHFQKNKVRYIAYPLLFCFLALFVYTAILYITNEHRANHDALTRIPNRRYLVKKSTKLFKEASKDKSRCTLLIVSIDVDKFKLINDTYGHAAGDMVLKVLSRRIQSNIRKSDIVARIGGDEFIILMRVKKEKLQIGDKLDELVDLVTREPIVFGDANIPVSISAGYAVYDTSMQNIYDLLIQADKSMYVKKKG</sequence>
<comment type="caution">
    <text evidence="10">The sequence shown here is derived from an EMBL/GenBank/DDBJ whole genome shotgun (WGS) entry which is preliminary data.</text>
</comment>
<dbReference type="SMART" id="SM01079">
    <property type="entry name" value="CHASE"/>
    <property type="match status" value="1"/>
</dbReference>
<evidence type="ECO:0000259" key="8">
    <source>
        <dbReference type="PROSITE" id="PS50839"/>
    </source>
</evidence>
<dbReference type="InterPro" id="IPR029787">
    <property type="entry name" value="Nucleotide_cyclase"/>
</dbReference>
<evidence type="ECO:0000259" key="9">
    <source>
        <dbReference type="PROSITE" id="PS50887"/>
    </source>
</evidence>
<keyword evidence="3 7" id="KW-0812">Transmembrane</keyword>
<dbReference type="SUPFAM" id="SSF55073">
    <property type="entry name" value="Nucleotide cyclase"/>
    <property type="match status" value="1"/>
</dbReference>
<dbReference type="GO" id="GO:0016020">
    <property type="term" value="C:membrane"/>
    <property type="evidence" value="ECO:0007669"/>
    <property type="project" value="UniProtKB-SubCell"/>
</dbReference>
<comment type="catalytic activity">
    <reaction evidence="6">
        <text>2 GTP = 3',3'-c-di-GMP + 2 diphosphate</text>
        <dbReference type="Rhea" id="RHEA:24898"/>
        <dbReference type="ChEBI" id="CHEBI:33019"/>
        <dbReference type="ChEBI" id="CHEBI:37565"/>
        <dbReference type="ChEBI" id="CHEBI:58805"/>
        <dbReference type="EC" id="2.7.7.65"/>
    </reaction>
</comment>
<dbReference type="CDD" id="cd01949">
    <property type="entry name" value="GGDEF"/>
    <property type="match status" value="1"/>
</dbReference>
<dbReference type="NCBIfam" id="TIGR00254">
    <property type="entry name" value="GGDEF"/>
    <property type="match status" value="1"/>
</dbReference>
<gene>
    <name evidence="10" type="ORF">VIS19158_18216</name>
</gene>
<feature type="domain" description="GGDEF" evidence="9">
    <location>
        <begin position="320"/>
        <end position="444"/>
    </location>
</feature>
<dbReference type="AlphaFoldDB" id="F9RNS2"/>
<dbReference type="Pfam" id="PF03924">
    <property type="entry name" value="CHASE"/>
    <property type="match status" value="1"/>
</dbReference>
<keyword evidence="4 7" id="KW-1133">Transmembrane helix</keyword>
<feature type="transmembrane region" description="Helical" evidence="7">
    <location>
        <begin position="261"/>
        <end position="282"/>
    </location>
</feature>
<dbReference type="eggNOG" id="COG2199">
    <property type="taxonomic scope" value="Bacteria"/>
</dbReference>
<dbReference type="InterPro" id="IPR050469">
    <property type="entry name" value="Diguanylate_Cyclase"/>
</dbReference>
<dbReference type="InterPro" id="IPR006189">
    <property type="entry name" value="CHASE_dom"/>
</dbReference>
<dbReference type="eggNOG" id="COG3452">
    <property type="taxonomic scope" value="Bacteria"/>
</dbReference>
<feature type="domain" description="CHASE" evidence="8">
    <location>
        <begin position="108"/>
        <end position="245"/>
    </location>
</feature>
<dbReference type="GO" id="GO:0052621">
    <property type="term" value="F:diguanylate cyclase activity"/>
    <property type="evidence" value="ECO:0007669"/>
    <property type="project" value="UniProtKB-EC"/>
</dbReference>